<dbReference type="PATRIC" id="fig|1304275.5.peg.726"/>
<dbReference type="Pfam" id="PF03401">
    <property type="entry name" value="TctC"/>
    <property type="match status" value="1"/>
</dbReference>
<keyword evidence="3" id="KW-1185">Reference proteome</keyword>
<dbReference type="EMBL" id="APNK01000003">
    <property type="protein sequence ID" value="KEZ78664.1"/>
    <property type="molecule type" value="Genomic_DNA"/>
</dbReference>
<dbReference type="InterPro" id="IPR042100">
    <property type="entry name" value="Bug_dom1"/>
</dbReference>
<evidence type="ECO:0000313" key="3">
    <source>
        <dbReference type="Proteomes" id="UP000028302"/>
    </source>
</evidence>
<dbReference type="PANTHER" id="PTHR42928:SF5">
    <property type="entry name" value="BLR1237 PROTEIN"/>
    <property type="match status" value="1"/>
</dbReference>
<reference evidence="2 3" key="1">
    <citation type="submission" date="2013-03" db="EMBL/GenBank/DDBJ databases">
        <title>Salinisphaera hydrothermalis C41B8 Genome Sequencing.</title>
        <authorList>
            <person name="Li C."/>
            <person name="Lai Q."/>
            <person name="Shao Z."/>
        </authorList>
    </citation>
    <scope>NUCLEOTIDE SEQUENCE [LARGE SCALE GENOMIC DNA]</scope>
    <source>
        <strain evidence="2 3">C41B8</strain>
    </source>
</reference>
<evidence type="ECO:0008006" key="4">
    <source>
        <dbReference type="Google" id="ProtNLM"/>
    </source>
</evidence>
<dbReference type="PANTHER" id="PTHR42928">
    <property type="entry name" value="TRICARBOXYLATE-BINDING PROTEIN"/>
    <property type="match status" value="1"/>
</dbReference>
<dbReference type="AlphaFoldDB" id="A0A084IPN0"/>
<dbReference type="Proteomes" id="UP000028302">
    <property type="component" value="Unassembled WGS sequence"/>
</dbReference>
<gene>
    <name evidence="2" type="ORF">C41B8_03576</name>
</gene>
<evidence type="ECO:0000313" key="2">
    <source>
        <dbReference type="EMBL" id="KEZ78664.1"/>
    </source>
</evidence>
<sequence length="319" mass="34595">MVATLVLAGTLVVPNLIKVTHAADASNYPSRPVHYVIPFGPGGESDITARLQQPIFQKMTGQNMIIEYKSGGGGAVGWSQLNSMKGDGYTIMGTNLPHIIVKPMMGNVGFKTKDITNVYMFEYTPDAILVAKDSPFKTLDDLIAYAKKHPGMLTMSGSGSGTANHLANVRFDNITGAKTTYIPFKGTGAAYTALRGGQVKAEWGYSTVAANHPGEVRMLAVATDKRMEIFPKVPTFKEKKIDMVGGAYRGVAVPKSTSEPIRKKLSDLIGKINADPQFKKSLAKRGFVELNVPYDKMDAFMKKQTAKYTELVKKAGLVH</sequence>
<name>A0A084IPN0_SALHC</name>
<dbReference type="InterPro" id="IPR005064">
    <property type="entry name" value="BUG"/>
</dbReference>
<organism evidence="2 3">
    <name type="scientific">Salinisphaera hydrothermalis (strain C41B8)</name>
    <dbReference type="NCBI Taxonomy" id="1304275"/>
    <lineage>
        <taxon>Bacteria</taxon>
        <taxon>Pseudomonadati</taxon>
        <taxon>Pseudomonadota</taxon>
        <taxon>Gammaproteobacteria</taxon>
        <taxon>Salinisphaerales</taxon>
        <taxon>Salinisphaeraceae</taxon>
        <taxon>Salinisphaera</taxon>
    </lineage>
</organism>
<dbReference type="eggNOG" id="COG3181">
    <property type="taxonomic scope" value="Bacteria"/>
</dbReference>
<accession>A0A084IPN0</accession>
<dbReference type="SUPFAM" id="SSF53850">
    <property type="entry name" value="Periplasmic binding protein-like II"/>
    <property type="match status" value="1"/>
</dbReference>
<protein>
    <recommendedName>
        <fullName evidence="4">C4-dicarboxylate ABC transporter substrate-binding protein</fullName>
    </recommendedName>
</protein>
<dbReference type="Gene3D" id="3.40.190.10">
    <property type="entry name" value="Periplasmic binding protein-like II"/>
    <property type="match status" value="1"/>
</dbReference>
<evidence type="ECO:0000256" key="1">
    <source>
        <dbReference type="ARBA" id="ARBA00006987"/>
    </source>
</evidence>
<comment type="caution">
    <text evidence="2">The sequence shown here is derived from an EMBL/GenBank/DDBJ whole genome shotgun (WGS) entry which is preliminary data.</text>
</comment>
<proteinExistence type="inferred from homology"/>
<dbReference type="PIRSF" id="PIRSF017082">
    <property type="entry name" value="YflP"/>
    <property type="match status" value="1"/>
</dbReference>
<comment type="similarity">
    <text evidence="1">Belongs to the UPF0065 (bug) family.</text>
</comment>
<dbReference type="CDD" id="cd07012">
    <property type="entry name" value="PBP2_Bug_TTT"/>
    <property type="match status" value="1"/>
</dbReference>
<dbReference type="Gene3D" id="3.40.190.150">
    <property type="entry name" value="Bordetella uptake gene, domain 1"/>
    <property type="match status" value="1"/>
</dbReference>
<dbReference type="STRING" id="1304275.C41B8_03576"/>